<gene>
    <name evidence="3" type="ORF">FHS38_000561</name>
</gene>
<feature type="chain" id="PRO_5030668785" evidence="2">
    <location>
        <begin position="30"/>
        <end position="170"/>
    </location>
</feature>
<comment type="caution">
    <text evidence="3">The sequence shown here is derived from an EMBL/GenBank/DDBJ whole genome shotgun (WGS) entry which is preliminary data.</text>
</comment>
<dbReference type="EMBL" id="JACHJG010000001">
    <property type="protein sequence ID" value="MBB4884552.1"/>
    <property type="molecule type" value="Genomic_DNA"/>
</dbReference>
<sequence>MSIFRKSHLTVGTVLAAALIGGVAAPAQAGVGLNDDSSVFWNTGDKSTNGQNGMNQASFNDDNVGGLGGLGGFGGFLPFAAIPFGGGGGHGKLPKSIKNGALNGDLDVIDGLVRTSKPPQPEFVVINEPIQQQFAPQGFAPQEFAPQVPQEAPREGAQLGFGQGNFDVPN</sequence>
<dbReference type="AlphaFoldDB" id="A0A7W7PCF7"/>
<keyword evidence="4" id="KW-1185">Reference proteome</keyword>
<evidence type="ECO:0000256" key="1">
    <source>
        <dbReference type="SAM" id="MobiDB-lite"/>
    </source>
</evidence>
<protein>
    <submittedName>
        <fullName evidence="3">Uncharacterized protein</fullName>
    </submittedName>
</protein>
<feature type="region of interest" description="Disordered" evidence="1">
    <location>
        <begin position="146"/>
        <end position="170"/>
    </location>
</feature>
<keyword evidence="2" id="KW-0732">Signal</keyword>
<dbReference type="Proteomes" id="UP000556436">
    <property type="component" value="Unassembled WGS sequence"/>
</dbReference>
<evidence type="ECO:0000313" key="4">
    <source>
        <dbReference type="Proteomes" id="UP000556436"/>
    </source>
</evidence>
<feature type="signal peptide" evidence="2">
    <location>
        <begin position="1"/>
        <end position="29"/>
    </location>
</feature>
<name>A0A7W7PCF7_STRNE</name>
<accession>A0A7W7PCF7</accession>
<evidence type="ECO:0000256" key="2">
    <source>
        <dbReference type="SAM" id="SignalP"/>
    </source>
</evidence>
<organism evidence="3 4">
    <name type="scientific">Streptomyces netropsis</name>
    <name type="common">Streptoverticillium netropsis</name>
    <dbReference type="NCBI Taxonomy" id="55404"/>
    <lineage>
        <taxon>Bacteria</taxon>
        <taxon>Bacillati</taxon>
        <taxon>Actinomycetota</taxon>
        <taxon>Actinomycetes</taxon>
        <taxon>Kitasatosporales</taxon>
        <taxon>Streptomycetaceae</taxon>
        <taxon>Streptomyces</taxon>
    </lineage>
</organism>
<dbReference type="RefSeq" id="WP_184730255.1">
    <property type="nucleotide sequence ID" value="NZ_BMRW01000001.1"/>
</dbReference>
<reference evidence="3 4" key="1">
    <citation type="submission" date="2020-08" db="EMBL/GenBank/DDBJ databases">
        <title>Genomic Encyclopedia of Type Strains, Phase III (KMG-III): the genomes of soil and plant-associated and newly described type strains.</title>
        <authorList>
            <person name="Whitman W."/>
        </authorList>
    </citation>
    <scope>NUCLEOTIDE SEQUENCE [LARGE SCALE GENOMIC DNA]</scope>
    <source>
        <strain evidence="3 4">CECT 3265</strain>
    </source>
</reference>
<evidence type="ECO:0000313" key="3">
    <source>
        <dbReference type="EMBL" id="MBB4884552.1"/>
    </source>
</evidence>
<proteinExistence type="predicted"/>